<dbReference type="Pfam" id="PF01381">
    <property type="entry name" value="HTH_3"/>
    <property type="match status" value="1"/>
</dbReference>
<evidence type="ECO:0000259" key="2">
    <source>
        <dbReference type="PROSITE" id="PS50943"/>
    </source>
</evidence>
<evidence type="ECO:0000313" key="3">
    <source>
        <dbReference type="EMBL" id="TCL44620.1"/>
    </source>
</evidence>
<dbReference type="InterPro" id="IPR010982">
    <property type="entry name" value="Lambda_DNA-bd_dom_sf"/>
</dbReference>
<evidence type="ECO:0000256" key="1">
    <source>
        <dbReference type="ARBA" id="ARBA00023125"/>
    </source>
</evidence>
<keyword evidence="1" id="KW-0238">DNA-binding</keyword>
<comment type="caution">
    <text evidence="3">The sequence shown here is derived from an EMBL/GenBank/DDBJ whole genome shotgun (WGS) entry which is preliminary data.</text>
</comment>
<name>A0A9X8UKL0_9FIRM</name>
<dbReference type="AlphaFoldDB" id="A0A9X8UKL0"/>
<proteinExistence type="predicted"/>
<dbReference type="CDD" id="cd00093">
    <property type="entry name" value="HTH_XRE"/>
    <property type="match status" value="1"/>
</dbReference>
<dbReference type="PROSITE" id="PS50943">
    <property type="entry name" value="HTH_CROC1"/>
    <property type="match status" value="1"/>
</dbReference>
<dbReference type="SUPFAM" id="SSF47413">
    <property type="entry name" value="lambda repressor-like DNA-binding domains"/>
    <property type="match status" value="1"/>
</dbReference>
<dbReference type="PANTHER" id="PTHR46558">
    <property type="entry name" value="TRACRIPTIONAL REGULATORY PROTEIN-RELATED-RELATED"/>
    <property type="match status" value="1"/>
</dbReference>
<feature type="domain" description="HTH cro/C1-type" evidence="2">
    <location>
        <begin position="9"/>
        <end position="63"/>
    </location>
</feature>
<dbReference type="EMBL" id="SLUK01000002">
    <property type="protein sequence ID" value="TCL44620.1"/>
    <property type="molecule type" value="Genomic_DNA"/>
</dbReference>
<dbReference type="GO" id="GO:0003677">
    <property type="term" value="F:DNA binding"/>
    <property type="evidence" value="ECO:0007669"/>
    <property type="project" value="UniProtKB-KW"/>
</dbReference>
<sequence>MNTDFPRVLTLIRKERGISQKQAAADLGISQALLSHYEKGIRECGLLFLSRCADYYQVSCDYLLGRSPDRTGTQLTVEDIPEPDSAGKENTWGSSKAGILPVLNKKLIANSLNILFDLLDKSKNKQLITEVSSFLMLAVYRMFRVVHSANPKNQSAMFSIPKPLATHFADASMQMCEARASAIASGDTVDSLEAIRDTEPLYMTTENIAKEYPLFSSSLLNLIQNSEKKIGYKASKR</sequence>
<dbReference type="Gene3D" id="1.10.260.40">
    <property type="entry name" value="lambda repressor-like DNA-binding domains"/>
    <property type="match status" value="1"/>
</dbReference>
<evidence type="ECO:0000313" key="4">
    <source>
        <dbReference type="Proteomes" id="UP000294682"/>
    </source>
</evidence>
<dbReference type="PANTHER" id="PTHR46558:SF11">
    <property type="entry name" value="HTH-TYPE TRANSCRIPTIONAL REGULATOR XRE"/>
    <property type="match status" value="1"/>
</dbReference>
<organism evidence="3 4">
    <name type="scientific">Harryflintia acetispora</name>
    <dbReference type="NCBI Taxonomy" id="1849041"/>
    <lineage>
        <taxon>Bacteria</taxon>
        <taxon>Bacillati</taxon>
        <taxon>Bacillota</taxon>
        <taxon>Clostridia</taxon>
        <taxon>Eubacteriales</taxon>
        <taxon>Oscillospiraceae</taxon>
        <taxon>Harryflintia</taxon>
    </lineage>
</organism>
<accession>A0A9X8UKL0</accession>
<keyword evidence="4" id="KW-1185">Reference proteome</keyword>
<dbReference type="InterPro" id="IPR001387">
    <property type="entry name" value="Cro/C1-type_HTH"/>
</dbReference>
<protein>
    <submittedName>
        <fullName evidence="3">Helix-turn-helix protein</fullName>
    </submittedName>
</protein>
<dbReference type="RefSeq" id="WP_079699332.1">
    <property type="nucleotide sequence ID" value="NZ_JADNAH010000095.1"/>
</dbReference>
<dbReference type="Proteomes" id="UP000294682">
    <property type="component" value="Unassembled WGS sequence"/>
</dbReference>
<dbReference type="SMART" id="SM00530">
    <property type="entry name" value="HTH_XRE"/>
    <property type="match status" value="1"/>
</dbReference>
<reference evidence="3 4" key="1">
    <citation type="submission" date="2019-03" db="EMBL/GenBank/DDBJ databases">
        <title>Genomic Encyclopedia of Type Strains, Phase IV (KMG-IV): sequencing the most valuable type-strain genomes for metagenomic binning, comparative biology and taxonomic classification.</title>
        <authorList>
            <person name="Goeker M."/>
        </authorList>
    </citation>
    <scope>NUCLEOTIDE SEQUENCE [LARGE SCALE GENOMIC DNA]</scope>
    <source>
        <strain evidence="3 4">DSM 100433</strain>
    </source>
</reference>
<dbReference type="OrthoDB" id="8115576at2"/>
<gene>
    <name evidence="3" type="ORF">EDD78_102245</name>
</gene>